<proteinExistence type="predicted"/>
<sequence>MDKLSHIIAEAGHWKPMQAGQSAEWNQGRVTAKVHDSALWKAVVRSWPKLEENRCWSVGNGSNINFWSDKWINDSLRIIDTGSNVPVDTLEWKVQDVVSENGEMGKIYGRQLVSCCGFGVTRMFMMLNWLLQLNHG</sequence>
<organism evidence="1 2">
    <name type="scientific">Trifolium medium</name>
    <dbReference type="NCBI Taxonomy" id="97028"/>
    <lineage>
        <taxon>Eukaryota</taxon>
        <taxon>Viridiplantae</taxon>
        <taxon>Streptophyta</taxon>
        <taxon>Embryophyta</taxon>
        <taxon>Tracheophyta</taxon>
        <taxon>Spermatophyta</taxon>
        <taxon>Magnoliopsida</taxon>
        <taxon>eudicotyledons</taxon>
        <taxon>Gunneridae</taxon>
        <taxon>Pentapetalae</taxon>
        <taxon>rosids</taxon>
        <taxon>fabids</taxon>
        <taxon>Fabales</taxon>
        <taxon>Fabaceae</taxon>
        <taxon>Papilionoideae</taxon>
        <taxon>50 kb inversion clade</taxon>
        <taxon>NPAAA clade</taxon>
        <taxon>Hologalegina</taxon>
        <taxon>IRL clade</taxon>
        <taxon>Trifolieae</taxon>
        <taxon>Trifolium</taxon>
    </lineage>
</organism>
<accession>A0A392QXI9</accession>
<dbReference type="AlphaFoldDB" id="A0A392QXI9"/>
<comment type="caution">
    <text evidence="1">The sequence shown here is derived from an EMBL/GenBank/DDBJ whole genome shotgun (WGS) entry which is preliminary data.</text>
</comment>
<protein>
    <submittedName>
        <fullName evidence="1">Putative ribonuclease H protein</fullName>
    </submittedName>
</protein>
<dbReference type="EMBL" id="LXQA010167752">
    <property type="protein sequence ID" value="MCI28757.1"/>
    <property type="molecule type" value="Genomic_DNA"/>
</dbReference>
<evidence type="ECO:0000313" key="1">
    <source>
        <dbReference type="EMBL" id="MCI28757.1"/>
    </source>
</evidence>
<reference evidence="1 2" key="1">
    <citation type="journal article" date="2018" name="Front. Plant Sci.">
        <title>Red Clover (Trifolium pratense) and Zigzag Clover (T. medium) - A Picture of Genomic Similarities and Differences.</title>
        <authorList>
            <person name="Dluhosova J."/>
            <person name="Istvanek J."/>
            <person name="Nedelnik J."/>
            <person name="Repkova J."/>
        </authorList>
    </citation>
    <scope>NUCLEOTIDE SEQUENCE [LARGE SCALE GENOMIC DNA]</scope>
    <source>
        <strain evidence="2">cv. 10/8</strain>
        <tissue evidence="1">Leaf</tissue>
    </source>
</reference>
<name>A0A392QXI9_9FABA</name>
<keyword evidence="2" id="KW-1185">Reference proteome</keyword>
<dbReference type="Proteomes" id="UP000265520">
    <property type="component" value="Unassembled WGS sequence"/>
</dbReference>
<evidence type="ECO:0000313" key="2">
    <source>
        <dbReference type="Proteomes" id="UP000265520"/>
    </source>
</evidence>